<protein>
    <submittedName>
        <fullName evidence="4">Putative type 11 methyltransferase</fullName>
    </submittedName>
</protein>
<dbReference type="Proteomes" id="UP000194003">
    <property type="component" value="Unassembled WGS sequence"/>
</dbReference>
<dbReference type="AlphaFoldDB" id="A0A1Y2K1S6"/>
<proteinExistence type="predicted"/>
<dbReference type="InterPro" id="IPR041698">
    <property type="entry name" value="Methyltransf_25"/>
</dbReference>
<dbReference type="PANTHER" id="PTHR43861:SF1">
    <property type="entry name" value="TRANS-ACONITATE 2-METHYLTRANSFERASE"/>
    <property type="match status" value="1"/>
</dbReference>
<dbReference type="GO" id="GO:0032259">
    <property type="term" value="P:methylation"/>
    <property type="evidence" value="ECO:0007669"/>
    <property type="project" value="UniProtKB-KW"/>
</dbReference>
<evidence type="ECO:0000256" key="2">
    <source>
        <dbReference type="ARBA" id="ARBA00022679"/>
    </source>
</evidence>
<evidence type="ECO:0000313" key="4">
    <source>
        <dbReference type="EMBL" id="OSM01990.1"/>
    </source>
</evidence>
<gene>
    <name evidence="4" type="ORF">MAIT1_02060</name>
</gene>
<sequence length="222" mass="24816">MPDTHSHTSIAETIHPDDPELAALSGRTIGHYERVAADFWEGTKDHDVSQNRAALLDALPSGQVLDILEFGCGPGRDVAWFASQGHRVVGLDGCASFCRMAHELTGAEVWRQDFLNLDLPPERFDGVFANASLFHIPRAHLTRVLTQLQQTLKPGGVLFSSNPRGAEEGWRGERYGTYLEYEPFCEHLRAAGLEPEHHYYRPPGLPRHEQPWLAMVSRKGRG</sequence>
<organism evidence="4 5">
    <name type="scientific">Magnetofaba australis IT-1</name>
    <dbReference type="NCBI Taxonomy" id="1434232"/>
    <lineage>
        <taxon>Bacteria</taxon>
        <taxon>Pseudomonadati</taxon>
        <taxon>Pseudomonadota</taxon>
        <taxon>Magnetococcia</taxon>
        <taxon>Magnetococcales</taxon>
        <taxon>Magnetococcaceae</taxon>
        <taxon>Magnetofaba</taxon>
    </lineage>
</organism>
<keyword evidence="5" id="KW-1185">Reference proteome</keyword>
<feature type="domain" description="Methyltransferase" evidence="3">
    <location>
        <begin position="67"/>
        <end position="156"/>
    </location>
</feature>
<dbReference type="InterPro" id="IPR029063">
    <property type="entry name" value="SAM-dependent_MTases_sf"/>
</dbReference>
<dbReference type="PANTHER" id="PTHR43861">
    <property type="entry name" value="TRANS-ACONITATE 2-METHYLTRANSFERASE-RELATED"/>
    <property type="match status" value="1"/>
</dbReference>
<accession>A0A1Y2K1S6</accession>
<dbReference type="Gene3D" id="3.40.50.150">
    <property type="entry name" value="Vaccinia Virus protein VP39"/>
    <property type="match status" value="1"/>
</dbReference>
<dbReference type="STRING" id="1434232.MAIT1_02060"/>
<evidence type="ECO:0000313" key="5">
    <source>
        <dbReference type="Proteomes" id="UP000194003"/>
    </source>
</evidence>
<comment type="caution">
    <text evidence="4">The sequence shown here is derived from an EMBL/GenBank/DDBJ whole genome shotgun (WGS) entry which is preliminary data.</text>
</comment>
<dbReference type="Pfam" id="PF13649">
    <property type="entry name" value="Methyltransf_25"/>
    <property type="match status" value="1"/>
</dbReference>
<keyword evidence="1 4" id="KW-0489">Methyltransferase</keyword>
<evidence type="ECO:0000259" key="3">
    <source>
        <dbReference type="Pfam" id="PF13649"/>
    </source>
</evidence>
<name>A0A1Y2K1S6_9PROT</name>
<dbReference type="SUPFAM" id="SSF53335">
    <property type="entry name" value="S-adenosyl-L-methionine-dependent methyltransferases"/>
    <property type="match status" value="1"/>
</dbReference>
<dbReference type="RefSeq" id="WP_085444486.1">
    <property type="nucleotide sequence ID" value="NZ_LVJN01000020.1"/>
</dbReference>
<evidence type="ECO:0000256" key="1">
    <source>
        <dbReference type="ARBA" id="ARBA00022603"/>
    </source>
</evidence>
<dbReference type="GO" id="GO:0008168">
    <property type="term" value="F:methyltransferase activity"/>
    <property type="evidence" value="ECO:0007669"/>
    <property type="project" value="UniProtKB-KW"/>
</dbReference>
<dbReference type="CDD" id="cd02440">
    <property type="entry name" value="AdoMet_MTases"/>
    <property type="match status" value="1"/>
</dbReference>
<reference evidence="4 5" key="1">
    <citation type="journal article" date="2016" name="BMC Genomics">
        <title>Combined genomic and structural analyses of a cultured magnetotactic bacterium reveals its niche adaptation to a dynamic environment.</title>
        <authorList>
            <person name="Araujo A.C."/>
            <person name="Morillo V."/>
            <person name="Cypriano J."/>
            <person name="Teixeira L.C."/>
            <person name="Leao P."/>
            <person name="Lyra S."/>
            <person name="Almeida L.G."/>
            <person name="Bazylinski D.A."/>
            <person name="Vasconcellos A.T."/>
            <person name="Abreu F."/>
            <person name="Lins U."/>
        </authorList>
    </citation>
    <scope>NUCLEOTIDE SEQUENCE [LARGE SCALE GENOMIC DNA]</scope>
    <source>
        <strain evidence="4 5">IT-1</strain>
    </source>
</reference>
<keyword evidence="2 4" id="KW-0808">Transferase</keyword>
<dbReference type="EMBL" id="LVJN01000020">
    <property type="protein sequence ID" value="OSM01990.1"/>
    <property type="molecule type" value="Genomic_DNA"/>
</dbReference>
<dbReference type="OrthoDB" id="7348755at2"/>